<evidence type="ECO:0000256" key="5">
    <source>
        <dbReference type="ARBA" id="ARBA00022777"/>
    </source>
</evidence>
<comment type="caution">
    <text evidence="11">The sequence shown here is derived from an EMBL/GenBank/DDBJ whole genome shotgun (WGS) entry which is preliminary data.</text>
</comment>
<dbReference type="SUPFAM" id="SSF47384">
    <property type="entry name" value="Homodimeric domain of signal transducing histidine kinase"/>
    <property type="match status" value="1"/>
</dbReference>
<feature type="domain" description="PAS" evidence="9">
    <location>
        <begin position="403"/>
        <end position="478"/>
    </location>
</feature>
<dbReference type="PROSITE" id="PS50109">
    <property type="entry name" value="HIS_KIN"/>
    <property type="match status" value="1"/>
</dbReference>
<reference evidence="12" key="1">
    <citation type="journal article" date="2019" name="Int. J. Syst. Evol. Microbiol.">
        <title>The Global Catalogue of Microorganisms (GCM) 10K type strain sequencing project: providing services to taxonomists for standard genome sequencing and annotation.</title>
        <authorList>
            <consortium name="The Broad Institute Genomics Platform"/>
            <consortium name="The Broad Institute Genome Sequencing Center for Infectious Disease"/>
            <person name="Wu L."/>
            <person name="Ma J."/>
        </authorList>
    </citation>
    <scope>NUCLEOTIDE SEQUENCE [LARGE SCALE GENOMIC DNA]</scope>
    <source>
        <strain evidence="12">NBRC 110044</strain>
    </source>
</reference>
<dbReference type="SMART" id="SM00086">
    <property type="entry name" value="PAC"/>
    <property type="match status" value="1"/>
</dbReference>
<dbReference type="InterPro" id="IPR050351">
    <property type="entry name" value="BphY/WalK/GraS-like"/>
</dbReference>
<dbReference type="InterPro" id="IPR005467">
    <property type="entry name" value="His_kinase_dom"/>
</dbReference>
<feature type="domain" description="Histidine kinase" evidence="8">
    <location>
        <begin position="562"/>
        <end position="775"/>
    </location>
</feature>
<comment type="catalytic activity">
    <reaction evidence="1">
        <text>ATP + protein L-histidine = ADP + protein N-phospho-L-histidine.</text>
        <dbReference type="EC" id="2.7.13.3"/>
    </reaction>
</comment>
<evidence type="ECO:0000259" key="10">
    <source>
        <dbReference type="PROSITE" id="PS50113"/>
    </source>
</evidence>
<proteinExistence type="predicted"/>
<feature type="transmembrane region" description="Helical" evidence="7">
    <location>
        <begin position="12"/>
        <end position="33"/>
    </location>
</feature>
<keyword evidence="5" id="KW-0418">Kinase</keyword>
<keyword evidence="12" id="KW-1185">Reference proteome</keyword>
<evidence type="ECO:0000256" key="1">
    <source>
        <dbReference type="ARBA" id="ARBA00000085"/>
    </source>
</evidence>
<dbReference type="InterPro" id="IPR036890">
    <property type="entry name" value="HATPase_C_sf"/>
</dbReference>
<sequence>MTTDDRPRYRAVLPLYVPALLGAVVFLVLFVTAQREQQALLSERLEQIVQRHEQTAQRVAASMAHDLGDTRGSIERFARELERQLDRTDPQAAGAFDTLFEKRPDGTYRSRLASMDPQRDAAAVLPKYLQPDAASREFFVRSVHFTSLFGQATVGKAFVNTWILPKHGGEVIFWPSEPGWVEQPAADFDYRATEWFLPTEPAQNPQRKSYWTALAFDPVPRIWMTSVVAPLYWRGAWYGSVGHDMPLANLLLQTQQLRQQEGSRFVLLSGQDSIVASDQYGEEILRAKGQLRLGQLGDPAWAAAIQQARQQGLARQGFVRVTQADRVWFVARIEGADWVLVNSLPLGPIVRQIEASFTTLRNIAITTLLIELVIATVILALAHRRGRRHFNDILKLHDDLAERESRYRTLVSNLPGIVYRCANDTDWTMHYISDAVEGLTGYPASAFIGTGAISFNAVVHVDDRDLLWRQIQNALEDRLPYRVEYRLQHKDGQIMWVMEQGQGCYDAKDQLVWLDGVILNINALHYAQEQLGRLNVELEQKVELRTRALREALGELESFGHAIAHDLRAPLRQASSYLEMVGEAMPDGDPSRQWLERSQRALERMNDMIQGLWSVARLGSAALNVSRFALNVLVDEIRAELNVDAAAKISWQVGTLPELEADRILLREVLQNLLDNAMKYSARQTDPVVGIRDHSEASSQEWVIEVYDNGAGFDPSHADKLFVLFQRLHKSSEFPGTGIGLALCARIIALHGGRIWASSSPGQGASFFFALPKRSMD</sequence>
<dbReference type="Pfam" id="PF08447">
    <property type="entry name" value="PAS_3"/>
    <property type="match status" value="1"/>
</dbReference>
<keyword evidence="7" id="KW-0812">Transmembrane</keyword>
<dbReference type="InterPro" id="IPR013655">
    <property type="entry name" value="PAS_fold_3"/>
</dbReference>
<keyword evidence="3" id="KW-0597">Phosphoprotein</keyword>
<organism evidence="11 12">
    <name type="scientific">Chitinimonas prasina</name>
    <dbReference type="NCBI Taxonomy" id="1434937"/>
    <lineage>
        <taxon>Bacteria</taxon>
        <taxon>Pseudomonadati</taxon>
        <taxon>Pseudomonadota</taxon>
        <taxon>Betaproteobacteria</taxon>
        <taxon>Neisseriales</taxon>
        <taxon>Chitinibacteraceae</taxon>
        <taxon>Chitinimonas</taxon>
    </lineage>
</organism>
<dbReference type="CDD" id="cd00082">
    <property type="entry name" value="HisKA"/>
    <property type="match status" value="1"/>
</dbReference>
<dbReference type="InterPro" id="IPR001610">
    <property type="entry name" value="PAC"/>
</dbReference>
<name>A0ABQ5YDI3_9NEIS</name>
<protein>
    <recommendedName>
        <fullName evidence="2">histidine kinase</fullName>
        <ecNumber evidence="2">2.7.13.3</ecNumber>
    </recommendedName>
</protein>
<keyword evidence="6 7" id="KW-0472">Membrane</keyword>
<dbReference type="NCBIfam" id="TIGR00229">
    <property type="entry name" value="sensory_box"/>
    <property type="match status" value="1"/>
</dbReference>
<evidence type="ECO:0000256" key="2">
    <source>
        <dbReference type="ARBA" id="ARBA00012438"/>
    </source>
</evidence>
<dbReference type="CDD" id="cd00130">
    <property type="entry name" value="PAS"/>
    <property type="match status" value="1"/>
</dbReference>
<dbReference type="InterPro" id="IPR004358">
    <property type="entry name" value="Sig_transdc_His_kin-like_C"/>
</dbReference>
<gene>
    <name evidence="11" type="ORF">GCM10007907_17950</name>
</gene>
<dbReference type="Gene3D" id="3.30.565.10">
    <property type="entry name" value="Histidine kinase-like ATPase, C-terminal domain"/>
    <property type="match status" value="1"/>
</dbReference>
<evidence type="ECO:0000256" key="4">
    <source>
        <dbReference type="ARBA" id="ARBA00022679"/>
    </source>
</evidence>
<evidence type="ECO:0000256" key="6">
    <source>
        <dbReference type="ARBA" id="ARBA00023136"/>
    </source>
</evidence>
<evidence type="ECO:0000256" key="3">
    <source>
        <dbReference type="ARBA" id="ARBA00022553"/>
    </source>
</evidence>
<dbReference type="Pfam" id="PF00512">
    <property type="entry name" value="HisKA"/>
    <property type="match status" value="1"/>
</dbReference>
<dbReference type="PROSITE" id="PS50112">
    <property type="entry name" value="PAS"/>
    <property type="match status" value="1"/>
</dbReference>
<dbReference type="InterPro" id="IPR000700">
    <property type="entry name" value="PAS-assoc_C"/>
</dbReference>
<evidence type="ECO:0000259" key="9">
    <source>
        <dbReference type="PROSITE" id="PS50112"/>
    </source>
</evidence>
<dbReference type="Gene3D" id="3.30.450.20">
    <property type="entry name" value="PAS domain"/>
    <property type="match status" value="2"/>
</dbReference>
<dbReference type="EC" id="2.7.13.3" evidence="2"/>
<keyword evidence="4" id="KW-0808">Transferase</keyword>
<dbReference type="SMART" id="SM00387">
    <property type="entry name" value="HATPase_c"/>
    <property type="match status" value="1"/>
</dbReference>
<accession>A0ABQ5YDI3</accession>
<dbReference type="RefSeq" id="WP_284196123.1">
    <property type="nucleotide sequence ID" value="NZ_BSOG01000002.1"/>
</dbReference>
<dbReference type="PANTHER" id="PTHR42878:SF15">
    <property type="entry name" value="BACTERIOPHYTOCHROME"/>
    <property type="match status" value="1"/>
</dbReference>
<dbReference type="Gene3D" id="1.10.287.130">
    <property type="match status" value="1"/>
</dbReference>
<dbReference type="PANTHER" id="PTHR42878">
    <property type="entry name" value="TWO-COMPONENT HISTIDINE KINASE"/>
    <property type="match status" value="1"/>
</dbReference>
<dbReference type="Pfam" id="PF02518">
    <property type="entry name" value="HATPase_c"/>
    <property type="match status" value="1"/>
</dbReference>
<evidence type="ECO:0000259" key="8">
    <source>
        <dbReference type="PROSITE" id="PS50109"/>
    </source>
</evidence>
<dbReference type="EMBL" id="BSOG01000002">
    <property type="protein sequence ID" value="GLR13005.1"/>
    <property type="molecule type" value="Genomic_DNA"/>
</dbReference>
<dbReference type="SUPFAM" id="SSF55785">
    <property type="entry name" value="PYP-like sensor domain (PAS domain)"/>
    <property type="match status" value="1"/>
</dbReference>
<feature type="domain" description="PAC" evidence="10">
    <location>
        <begin position="481"/>
        <end position="533"/>
    </location>
</feature>
<keyword evidence="7" id="KW-1133">Transmembrane helix</keyword>
<dbReference type="PRINTS" id="PR00344">
    <property type="entry name" value="BCTRLSENSOR"/>
</dbReference>
<dbReference type="InterPro" id="IPR003594">
    <property type="entry name" value="HATPase_dom"/>
</dbReference>
<dbReference type="SMART" id="SM00388">
    <property type="entry name" value="HisKA"/>
    <property type="match status" value="1"/>
</dbReference>
<dbReference type="InterPro" id="IPR003661">
    <property type="entry name" value="HisK_dim/P_dom"/>
</dbReference>
<dbReference type="InterPro" id="IPR035965">
    <property type="entry name" value="PAS-like_dom_sf"/>
</dbReference>
<dbReference type="InterPro" id="IPR000014">
    <property type="entry name" value="PAS"/>
</dbReference>
<dbReference type="SMART" id="SM00091">
    <property type="entry name" value="PAS"/>
    <property type="match status" value="1"/>
</dbReference>
<evidence type="ECO:0000313" key="11">
    <source>
        <dbReference type="EMBL" id="GLR13005.1"/>
    </source>
</evidence>
<dbReference type="PROSITE" id="PS50113">
    <property type="entry name" value="PAC"/>
    <property type="match status" value="1"/>
</dbReference>
<evidence type="ECO:0000256" key="7">
    <source>
        <dbReference type="SAM" id="Phobius"/>
    </source>
</evidence>
<dbReference type="InterPro" id="IPR036097">
    <property type="entry name" value="HisK_dim/P_sf"/>
</dbReference>
<dbReference type="Proteomes" id="UP001156706">
    <property type="component" value="Unassembled WGS sequence"/>
</dbReference>
<dbReference type="SUPFAM" id="SSF55874">
    <property type="entry name" value="ATPase domain of HSP90 chaperone/DNA topoisomerase II/histidine kinase"/>
    <property type="match status" value="1"/>
</dbReference>
<evidence type="ECO:0000313" key="12">
    <source>
        <dbReference type="Proteomes" id="UP001156706"/>
    </source>
</evidence>